<dbReference type="AlphaFoldDB" id="A0A2T9Z5U1"/>
<keyword evidence="11" id="KW-0472">Membrane</keyword>
<keyword evidence="4" id="KW-0747">Spliceosome</keyword>
<gene>
    <name evidence="13" type="ORF">BB559_000250</name>
</gene>
<evidence type="ECO:0000313" key="14">
    <source>
        <dbReference type="Proteomes" id="UP000245699"/>
    </source>
</evidence>
<feature type="compositionally biased region" description="Polar residues" evidence="10">
    <location>
        <begin position="418"/>
        <end position="447"/>
    </location>
</feature>
<dbReference type="Proteomes" id="UP000245699">
    <property type="component" value="Unassembled WGS sequence"/>
</dbReference>
<evidence type="ECO:0000256" key="6">
    <source>
        <dbReference type="ARBA" id="ARBA00023187"/>
    </source>
</evidence>
<evidence type="ECO:0000256" key="1">
    <source>
        <dbReference type="ARBA" id="ARBA00004123"/>
    </source>
</evidence>
<feature type="compositionally biased region" description="Polar residues" evidence="10">
    <location>
        <begin position="349"/>
        <end position="358"/>
    </location>
</feature>
<evidence type="ECO:0000256" key="11">
    <source>
        <dbReference type="SAM" id="Phobius"/>
    </source>
</evidence>
<keyword evidence="7" id="KW-0539">Nucleus</keyword>
<proteinExistence type="inferred from homology"/>
<keyword evidence="11" id="KW-1133">Transmembrane helix</keyword>
<evidence type="ECO:0000259" key="12">
    <source>
        <dbReference type="SMART" id="SM00651"/>
    </source>
</evidence>
<reference evidence="13 14" key="1">
    <citation type="journal article" date="2018" name="MBio">
        <title>Comparative Genomics Reveals the Core Gene Toolbox for the Fungus-Insect Symbiosis.</title>
        <authorList>
            <person name="Wang Y."/>
            <person name="Stata M."/>
            <person name="Wang W."/>
            <person name="Stajich J.E."/>
            <person name="White M.M."/>
            <person name="Moncalvo J.M."/>
        </authorList>
    </citation>
    <scope>NUCLEOTIDE SEQUENCE [LARGE SCALE GENOMIC DNA]</scope>
    <source>
        <strain evidence="13 14">AUS-77-4</strain>
    </source>
</reference>
<feature type="region of interest" description="Disordered" evidence="10">
    <location>
        <begin position="310"/>
        <end position="525"/>
    </location>
</feature>
<dbReference type="Gene3D" id="2.30.30.100">
    <property type="match status" value="1"/>
</dbReference>
<dbReference type="EMBL" id="MBFT01000010">
    <property type="protein sequence ID" value="PVU99960.1"/>
    <property type="molecule type" value="Genomic_DNA"/>
</dbReference>
<feature type="transmembrane region" description="Helical" evidence="11">
    <location>
        <begin position="175"/>
        <end position="200"/>
    </location>
</feature>
<sequence>MSARIQKVLVQPIGLIFQFMQKKARVELWLFDKPDMRIEGRILGFDKFMNLVIDEAVEVFVKKGIRRDIVFYSISGLLGLLLFSIPLFLFLFQTFKYRSPLLYPILVYSLCYLLVSIGSLTKNNSLLTSGVKLNYCFYWLMMISFIIFLIKWEIIHQAIGNIKYLDNPLNKPPQVLVVAAVGFLSIASLNAIFSLIFGLRESLIYQTPKDKIIFLIPASLNVFRNLVFLLVILPFSTLNYNQYSIAQFSTMTIFESIIVLFWSVGFIGKKLVSDNSPGIVPIIPAIPTIPPKPTQENNTIPASLSNQSLSNQSLSYQTENPPLIHPFDSAYPVNNRPRPQENMPPIVNPNIQHPSPSHQSQLYQQPNLNQQNPPRFNQPQQNPPRFSQPQQNYPHYLNTENQQLNTPPNNFYRPPQTPNNYQTYRSQNQPTQFSTTNMNRNTFSSSGGYRENPQYHNRANQNRYTQGVNYNNQGFNPWQPNNNEFNQDFEQTENNFGQPSNPTNNNGPGPSTYVPNRNNTDSHQL</sequence>
<dbReference type="GO" id="GO:0003723">
    <property type="term" value="F:RNA binding"/>
    <property type="evidence" value="ECO:0007669"/>
    <property type="project" value="UniProtKB-KW"/>
</dbReference>
<keyword evidence="14" id="KW-1185">Reference proteome</keyword>
<evidence type="ECO:0000256" key="9">
    <source>
        <dbReference type="ARBA" id="ARBA00030143"/>
    </source>
</evidence>
<keyword evidence="3" id="KW-0507">mRNA processing</keyword>
<comment type="caution">
    <text evidence="13">The sequence shown here is derived from an EMBL/GenBank/DDBJ whole genome shotgun (WGS) entry which is preliminary data.</text>
</comment>
<protein>
    <recommendedName>
        <fullName evidence="9">Sm protein E</fullName>
    </recommendedName>
</protein>
<organism evidence="13 14">
    <name type="scientific">Furculomyces boomerangus</name>
    <dbReference type="NCBI Taxonomy" id="61424"/>
    <lineage>
        <taxon>Eukaryota</taxon>
        <taxon>Fungi</taxon>
        <taxon>Fungi incertae sedis</taxon>
        <taxon>Zoopagomycota</taxon>
        <taxon>Kickxellomycotina</taxon>
        <taxon>Harpellomycetes</taxon>
        <taxon>Harpellales</taxon>
        <taxon>Harpellaceae</taxon>
        <taxon>Furculomyces</taxon>
    </lineage>
</organism>
<dbReference type="GO" id="GO:0005681">
    <property type="term" value="C:spliceosomal complex"/>
    <property type="evidence" value="ECO:0007669"/>
    <property type="project" value="UniProtKB-KW"/>
</dbReference>
<dbReference type="InterPro" id="IPR027078">
    <property type="entry name" value="snRNP-E"/>
</dbReference>
<feature type="compositionally biased region" description="Low complexity" evidence="10">
    <location>
        <begin position="359"/>
        <end position="392"/>
    </location>
</feature>
<feature type="transmembrane region" description="Helical" evidence="11">
    <location>
        <begin position="245"/>
        <end position="267"/>
    </location>
</feature>
<dbReference type="SMART" id="SM00651">
    <property type="entry name" value="Sm"/>
    <property type="match status" value="1"/>
</dbReference>
<dbReference type="OrthoDB" id="25620at2759"/>
<dbReference type="PANTHER" id="PTHR11193">
    <property type="entry name" value="SMALL NUCLEAR RIBONUCLEOPROTEIN E"/>
    <property type="match status" value="1"/>
</dbReference>
<keyword evidence="6" id="KW-0508">mRNA splicing</keyword>
<dbReference type="STRING" id="61424.A0A2T9Z5U1"/>
<feature type="transmembrane region" description="Helical" evidence="11">
    <location>
        <begin position="101"/>
        <end position="121"/>
    </location>
</feature>
<feature type="compositionally biased region" description="Polar residues" evidence="10">
    <location>
        <begin position="513"/>
        <end position="525"/>
    </location>
</feature>
<feature type="compositionally biased region" description="Low complexity" evidence="10">
    <location>
        <begin position="499"/>
        <end position="512"/>
    </location>
</feature>
<evidence type="ECO:0000256" key="8">
    <source>
        <dbReference type="ARBA" id="ARBA00023274"/>
    </source>
</evidence>
<feature type="transmembrane region" description="Helical" evidence="11">
    <location>
        <begin position="69"/>
        <end position="95"/>
    </location>
</feature>
<evidence type="ECO:0000256" key="7">
    <source>
        <dbReference type="ARBA" id="ARBA00023242"/>
    </source>
</evidence>
<dbReference type="SUPFAM" id="SSF50182">
    <property type="entry name" value="Sm-like ribonucleoproteins"/>
    <property type="match status" value="1"/>
</dbReference>
<feature type="domain" description="Sm" evidence="12">
    <location>
        <begin position="18"/>
        <end position="75"/>
    </location>
</feature>
<evidence type="ECO:0000256" key="3">
    <source>
        <dbReference type="ARBA" id="ARBA00022664"/>
    </source>
</evidence>
<feature type="compositionally biased region" description="Polar residues" evidence="10">
    <location>
        <begin position="398"/>
        <end position="409"/>
    </location>
</feature>
<name>A0A2T9Z5U1_9FUNG</name>
<comment type="subcellular location">
    <subcellularLocation>
        <location evidence="1">Nucleus</location>
    </subcellularLocation>
</comment>
<feature type="transmembrane region" description="Helical" evidence="11">
    <location>
        <begin position="133"/>
        <end position="155"/>
    </location>
</feature>
<dbReference type="Pfam" id="PF01423">
    <property type="entry name" value="LSM"/>
    <property type="match status" value="1"/>
</dbReference>
<evidence type="ECO:0000256" key="4">
    <source>
        <dbReference type="ARBA" id="ARBA00022728"/>
    </source>
</evidence>
<dbReference type="GO" id="GO:0000398">
    <property type="term" value="P:mRNA splicing, via spliceosome"/>
    <property type="evidence" value="ECO:0007669"/>
    <property type="project" value="InterPro"/>
</dbReference>
<feature type="transmembrane region" description="Helical" evidence="11">
    <location>
        <begin position="212"/>
        <end position="233"/>
    </location>
</feature>
<evidence type="ECO:0000256" key="5">
    <source>
        <dbReference type="ARBA" id="ARBA00022884"/>
    </source>
</evidence>
<dbReference type="CDD" id="cd01718">
    <property type="entry name" value="Sm_E"/>
    <property type="match status" value="1"/>
</dbReference>
<dbReference type="InterPro" id="IPR010920">
    <property type="entry name" value="LSM_dom_sf"/>
</dbReference>
<evidence type="ECO:0000256" key="2">
    <source>
        <dbReference type="ARBA" id="ARBA00006850"/>
    </source>
</evidence>
<accession>A0A2T9Z5U1</accession>
<evidence type="ECO:0000256" key="10">
    <source>
        <dbReference type="SAM" id="MobiDB-lite"/>
    </source>
</evidence>
<evidence type="ECO:0000313" key="13">
    <source>
        <dbReference type="EMBL" id="PVU99960.1"/>
    </source>
</evidence>
<feature type="compositionally biased region" description="Polar residues" evidence="10">
    <location>
        <begin position="454"/>
        <end position="498"/>
    </location>
</feature>
<keyword evidence="11" id="KW-0812">Transmembrane</keyword>
<dbReference type="InterPro" id="IPR001163">
    <property type="entry name" value="Sm_dom_euk/arc"/>
</dbReference>
<keyword evidence="5" id="KW-0694">RNA-binding</keyword>
<comment type="similarity">
    <text evidence="2">Belongs to the snRNP Sm proteins family.</text>
</comment>
<keyword evidence="8" id="KW-0687">Ribonucleoprotein</keyword>